<evidence type="ECO:0000313" key="12">
    <source>
        <dbReference type="EMBL" id="KAK7435129.1"/>
    </source>
</evidence>
<feature type="transmembrane region" description="Helical" evidence="11">
    <location>
        <begin position="176"/>
        <end position="198"/>
    </location>
</feature>
<reference evidence="12 13" key="1">
    <citation type="submission" date="2024-01" db="EMBL/GenBank/DDBJ databases">
        <title>A draft genome for the cacao thread blight pathogen Marasmiellus scandens.</title>
        <authorList>
            <person name="Baruah I.K."/>
            <person name="Leung J."/>
            <person name="Bukari Y."/>
            <person name="Amoako-Attah I."/>
            <person name="Meinhardt L.W."/>
            <person name="Bailey B.A."/>
            <person name="Cohen S.P."/>
        </authorList>
    </citation>
    <scope>NUCLEOTIDE SEQUENCE [LARGE SCALE GENOMIC DNA]</scope>
    <source>
        <strain evidence="12 13">GH-19</strain>
    </source>
</reference>
<evidence type="ECO:0000256" key="5">
    <source>
        <dbReference type="ARBA" id="ARBA00022989"/>
    </source>
</evidence>
<evidence type="ECO:0008006" key="14">
    <source>
        <dbReference type="Google" id="ProtNLM"/>
    </source>
</evidence>
<comment type="caution">
    <text evidence="12">The sequence shown here is derived from an EMBL/GenBank/DDBJ whole genome shotgun (WGS) entry which is preliminary data.</text>
</comment>
<evidence type="ECO:0000256" key="9">
    <source>
        <dbReference type="ARBA" id="ARBA00023224"/>
    </source>
</evidence>
<feature type="compositionally biased region" description="Pro residues" evidence="10">
    <location>
        <begin position="565"/>
        <end position="581"/>
    </location>
</feature>
<dbReference type="PANTHER" id="PTHR28097">
    <property type="entry name" value="PHEROMONE A FACTOR RECEPTOR"/>
    <property type="match status" value="1"/>
</dbReference>
<feature type="compositionally biased region" description="Low complexity" evidence="10">
    <location>
        <begin position="460"/>
        <end position="475"/>
    </location>
</feature>
<feature type="transmembrane region" description="Helical" evidence="11">
    <location>
        <begin position="34"/>
        <end position="54"/>
    </location>
</feature>
<dbReference type="EMBL" id="JBANRG010000111">
    <property type="protein sequence ID" value="KAK7435129.1"/>
    <property type="molecule type" value="Genomic_DNA"/>
</dbReference>
<organism evidence="12 13">
    <name type="scientific">Marasmiellus scandens</name>
    <dbReference type="NCBI Taxonomy" id="2682957"/>
    <lineage>
        <taxon>Eukaryota</taxon>
        <taxon>Fungi</taxon>
        <taxon>Dikarya</taxon>
        <taxon>Basidiomycota</taxon>
        <taxon>Agaricomycotina</taxon>
        <taxon>Agaricomycetes</taxon>
        <taxon>Agaricomycetidae</taxon>
        <taxon>Agaricales</taxon>
        <taxon>Marasmiineae</taxon>
        <taxon>Omphalotaceae</taxon>
        <taxon>Marasmiellus</taxon>
    </lineage>
</organism>
<evidence type="ECO:0000256" key="3">
    <source>
        <dbReference type="ARBA" id="ARBA00022507"/>
    </source>
</evidence>
<name>A0ABR1IMF9_9AGAR</name>
<keyword evidence="9" id="KW-0807">Transducer</keyword>
<feature type="transmembrane region" description="Helical" evidence="11">
    <location>
        <begin position="66"/>
        <end position="87"/>
    </location>
</feature>
<feature type="transmembrane region" description="Helical" evidence="11">
    <location>
        <begin position="6"/>
        <end position="22"/>
    </location>
</feature>
<keyword evidence="13" id="KW-1185">Reference proteome</keyword>
<evidence type="ECO:0000256" key="8">
    <source>
        <dbReference type="ARBA" id="ARBA00023170"/>
    </source>
</evidence>
<evidence type="ECO:0000256" key="4">
    <source>
        <dbReference type="ARBA" id="ARBA00022692"/>
    </source>
</evidence>
<feature type="compositionally biased region" description="Polar residues" evidence="10">
    <location>
        <begin position="425"/>
        <end position="455"/>
    </location>
</feature>
<keyword evidence="6" id="KW-0297">G-protein coupled receptor</keyword>
<dbReference type="Pfam" id="PF02076">
    <property type="entry name" value="STE3"/>
    <property type="match status" value="1"/>
</dbReference>
<protein>
    <recommendedName>
        <fullName evidence="14">Pheromone receptor</fullName>
    </recommendedName>
</protein>
<evidence type="ECO:0000256" key="7">
    <source>
        <dbReference type="ARBA" id="ARBA00023136"/>
    </source>
</evidence>
<keyword evidence="7 11" id="KW-0472">Membrane</keyword>
<keyword evidence="3" id="KW-0589">Pheromone response</keyword>
<evidence type="ECO:0000256" key="10">
    <source>
        <dbReference type="SAM" id="MobiDB-lite"/>
    </source>
</evidence>
<comment type="similarity">
    <text evidence="2">Belongs to the G-protein coupled receptor 4 family.</text>
</comment>
<keyword evidence="4 11" id="KW-0812">Transmembrane</keyword>
<comment type="subcellular location">
    <subcellularLocation>
        <location evidence="1">Membrane</location>
        <topology evidence="1">Multi-pass membrane protein</topology>
    </subcellularLocation>
</comment>
<sequence length="731" mass="79435">MTTALPAVSFIFLILLGLLALFPRIHRDAVRMSLVSWLLLSNLIHGVNTVAWSSNTNIHVPVWCDITTKLLLATTIALPCALLCLACRLEFLASQRPIPSFSAPIHTAGVETEGGSNSTPRRVRIAKLKQLAFELSLCVGFPLVFLFLHFIVQNNRFDITQDLGCSASIHPSTPGLIITSLPPLILCIATFVIGGLAIHHSFLLPHSGFSQHIVDRSEQNFITEKMSSSLFLRRTITIFVLTAIITVFTLFAAFTRSTAVPFSWGNVHEEFSKIHIVKGGDELRFVVLGWWEIPVVSILYVLLEIGIGQEVRDAVKDGSKVMGKKLGEWQQRRNERAVASPKETVLPLHRSSTTTDIIHIQVPLAAIDSRNAVGRKDYVSGWDDMIDLKASPQKPKSKSPTPTESSKSTSSPTASPPRKPLTCPGSPTRSLSSQASNASLTDSSTKARKSCNSPVSARFPVSPSSPRALPSSATPDQSEDVAFAASTMNYLNSPTAQSLGLRSPISPSPLTLVTPASPSLSSPSPVPIMSPPMVHTSPSKIGYDRTEPPWRFNGRVTPISRGPNASPPPSPPPSSPLPPSQTPTIPRRNQEFEIDAMLLVPSRFSDRKAAQNVPDDVESVISSIIEVPWPQPPSTIPRSCVPLSSRPESPASSDTSCITENFARFYEEDRPFRGPSISPVPGETRRTVSPLNLVKKKGSRGILNLQRSKPTTQYGLPPGEAIYMTVVQETL</sequence>
<proteinExistence type="inferred from homology"/>
<evidence type="ECO:0000256" key="6">
    <source>
        <dbReference type="ARBA" id="ARBA00023040"/>
    </source>
</evidence>
<dbReference type="PRINTS" id="PR00899">
    <property type="entry name" value="GPCRSTE3"/>
</dbReference>
<dbReference type="PANTHER" id="PTHR28097:SF1">
    <property type="entry name" value="PHEROMONE A FACTOR RECEPTOR"/>
    <property type="match status" value="1"/>
</dbReference>
<dbReference type="Proteomes" id="UP001498398">
    <property type="component" value="Unassembled WGS sequence"/>
</dbReference>
<feature type="region of interest" description="Disordered" evidence="10">
    <location>
        <begin position="389"/>
        <end position="480"/>
    </location>
</feature>
<evidence type="ECO:0000256" key="2">
    <source>
        <dbReference type="ARBA" id="ARBA00011085"/>
    </source>
</evidence>
<feature type="compositionally biased region" description="Low complexity" evidence="10">
    <location>
        <begin position="389"/>
        <end position="413"/>
    </location>
</feature>
<evidence type="ECO:0000256" key="1">
    <source>
        <dbReference type="ARBA" id="ARBA00004141"/>
    </source>
</evidence>
<feature type="transmembrane region" description="Helical" evidence="11">
    <location>
        <begin position="235"/>
        <end position="254"/>
    </location>
</feature>
<feature type="region of interest" description="Disordered" evidence="10">
    <location>
        <begin position="494"/>
        <end position="586"/>
    </location>
</feature>
<gene>
    <name evidence="12" type="ORF">VKT23_019822</name>
</gene>
<evidence type="ECO:0000256" key="11">
    <source>
        <dbReference type="SAM" id="Phobius"/>
    </source>
</evidence>
<feature type="compositionally biased region" description="Low complexity" evidence="10">
    <location>
        <begin position="508"/>
        <end position="523"/>
    </location>
</feature>
<keyword evidence="8" id="KW-0675">Receptor</keyword>
<evidence type="ECO:0000313" key="13">
    <source>
        <dbReference type="Proteomes" id="UP001498398"/>
    </source>
</evidence>
<accession>A0ABR1IMF9</accession>
<feature type="transmembrane region" description="Helical" evidence="11">
    <location>
        <begin position="131"/>
        <end position="152"/>
    </location>
</feature>
<keyword evidence="5 11" id="KW-1133">Transmembrane helix</keyword>
<dbReference type="InterPro" id="IPR001499">
    <property type="entry name" value="GPCR_STE3"/>
</dbReference>